<dbReference type="RefSeq" id="WP_183666949.1">
    <property type="nucleotide sequence ID" value="NZ_BAAARH010000011.1"/>
</dbReference>
<gene>
    <name evidence="2" type="ORF">HD598_002712</name>
</gene>
<organism evidence="2 3">
    <name type="scientific">Neomicrococcus aestuarii</name>
    <dbReference type="NCBI Taxonomy" id="556325"/>
    <lineage>
        <taxon>Bacteria</taxon>
        <taxon>Bacillati</taxon>
        <taxon>Actinomycetota</taxon>
        <taxon>Actinomycetes</taxon>
        <taxon>Micrococcales</taxon>
        <taxon>Micrococcaceae</taxon>
        <taxon>Neomicrococcus</taxon>
    </lineage>
</organism>
<accession>A0A7W8X112</accession>
<protein>
    <submittedName>
        <fullName evidence="2">Uncharacterized protein</fullName>
    </submittedName>
</protein>
<feature type="region of interest" description="Disordered" evidence="1">
    <location>
        <begin position="1"/>
        <end position="20"/>
    </location>
</feature>
<dbReference type="AlphaFoldDB" id="A0A7W8X112"/>
<reference evidence="2 3" key="1">
    <citation type="submission" date="2020-08" db="EMBL/GenBank/DDBJ databases">
        <title>Sequencing the genomes of 1000 actinobacteria strains.</title>
        <authorList>
            <person name="Klenk H.-P."/>
        </authorList>
    </citation>
    <scope>NUCLEOTIDE SEQUENCE [LARGE SCALE GENOMIC DNA]</scope>
    <source>
        <strain evidence="2 3">DSM 105783</strain>
    </source>
</reference>
<dbReference type="EMBL" id="JACHDR010000002">
    <property type="protein sequence ID" value="MBB5513965.1"/>
    <property type="molecule type" value="Genomic_DNA"/>
</dbReference>
<proteinExistence type="predicted"/>
<evidence type="ECO:0000313" key="3">
    <source>
        <dbReference type="Proteomes" id="UP000580797"/>
    </source>
</evidence>
<evidence type="ECO:0000256" key="1">
    <source>
        <dbReference type="SAM" id="MobiDB-lite"/>
    </source>
</evidence>
<evidence type="ECO:0000313" key="2">
    <source>
        <dbReference type="EMBL" id="MBB5513965.1"/>
    </source>
</evidence>
<sequence length="182" mass="19757">MAENYRLSHQAPGPEEDGTTIRLDQVGSATDEVFPKDVLDKPQNYGLQHATTANALNQAQGNPDTEVRIYRAVPKGITTINPGDWVSLSKEYAATEAQFEGSTIISATAQAQDLWSEGLLEEWGYHGTTVLSHEAMSNAREKVRSNFPSNRNQYRTGISVPGLAGEVASYQEAQEASSGISK</sequence>
<dbReference type="Proteomes" id="UP000580797">
    <property type="component" value="Unassembled WGS sequence"/>
</dbReference>
<name>A0A7W8X112_9MICC</name>
<comment type="caution">
    <text evidence="2">The sequence shown here is derived from an EMBL/GenBank/DDBJ whole genome shotgun (WGS) entry which is preliminary data.</text>
</comment>